<reference evidence="3 4" key="1">
    <citation type="submission" date="2024-03" db="EMBL/GenBank/DDBJ databases">
        <title>A high-quality draft genome sequence of Diaporthe vaccinii, a causative agent of upright dieback and viscid rot disease in cranberry plants.</title>
        <authorList>
            <person name="Sarrasin M."/>
            <person name="Lang B.F."/>
            <person name="Burger G."/>
        </authorList>
    </citation>
    <scope>NUCLEOTIDE SEQUENCE [LARGE SCALE GENOMIC DNA]</scope>
    <source>
        <strain evidence="3 4">IS7</strain>
    </source>
</reference>
<dbReference type="PANTHER" id="PTHR12598:SF0">
    <property type="entry name" value="COPPER HOMEOSTASIS PROTEIN CUTC HOMOLOG"/>
    <property type="match status" value="1"/>
</dbReference>
<comment type="similarity">
    <text evidence="1">Belongs to the CutC family.</text>
</comment>
<dbReference type="EMBL" id="JBAWTH010000009">
    <property type="protein sequence ID" value="KAL2290386.1"/>
    <property type="molecule type" value="Genomic_DNA"/>
</dbReference>
<evidence type="ECO:0000256" key="1">
    <source>
        <dbReference type="ARBA" id="ARBA00007768"/>
    </source>
</evidence>
<dbReference type="SUPFAM" id="SSF110395">
    <property type="entry name" value="CutC-like"/>
    <property type="match status" value="1"/>
</dbReference>
<dbReference type="PANTHER" id="PTHR12598">
    <property type="entry name" value="COPPER HOMEOSTASIS PROTEIN CUTC"/>
    <property type="match status" value="1"/>
</dbReference>
<dbReference type="InterPro" id="IPR036822">
    <property type="entry name" value="CutC-like_dom_sf"/>
</dbReference>
<evidence type="ECO:0000256" key="2">
    <source>
        <dbReference type="ARBA" id="ARBA00019014"/>
    </source>
</evidence>
<accession>A0ABR4F6Q7</accession>
<keyword evidence="4" id="KW-1185">Reference proteome</keyword>
<proteinExistence type="inferred from homology"/>
<dbReference type="Pfam" id="PF03932">
    <property type="entry name" value="CutC"/>
    <property type="match status" value="1"/>
</dbReference>
<evidence type="ECO:0000313" key="4">
    <source>
        <dbReference type="Proteomes" id="UP001600888"/>
    </source>
</evidence>
<dbReference type="InterPro" id="IPR005627">
    <property type="entry name" value="CutC-like"/>
</dbReference>
<dbReference type="Proteomes" id="UP001600888">
    <property type="component" value="Unassembled WGS sequence"/>
</dbReference>
<protein>
    <recommendedName>
        <fullName evidence="2">Copper homeostasis protein cutC homolog</fullName>
    </recommendedName>
</protein>
<comment type="caution">
    <text evidence="3">The sequence shown here is derived from an EMBL/GenBank/DDBJ whole genome shotgun (WGS) entry which is preliminary data.</text>
</comment>
<dbReference type="Gene3D" id="3.20.20.380">
    <property type="entry name" value="Copper homeostasis (CutC) domain"/>
    <property type="match status" value="1"/>
</dbReference>
<dbReference type="EMBL" id="JBAWTH010000009">
    <property type="protein sequence ID" value="KAL2290387.1"/>
    <property type="molecule type" value="Genomic_DNA"/>
</dbReference>
<organism evidence="3 4">
    <name type="scientific">Diaporthe vaccinii</name>
    <dbReference type="NCBI Taxonomy" id="105482"/>
    <lineage>
        <taxon>Eukaryota</taxon>
        <taxon>Fungi</taxon>
        <taxon>Dikarya</taxon>
        <taxon>Ascomycota</taxon>
        <taxon>Pezizomycotina</taxon>
        <taxon>Sordariomycetes</taxon>
        <taxon>Sordariomycetidae</taxon>
        <taxon>Diaporthales</taxon>
        <taxon>Diaporthaceae</taxon>
        <taxon>Diaporthe</taxon>
        <taxon>Diaporthe eres species complex</taxon>
    </lineage>
</organism>
<gene>
    <name evidence="3" type="ORF">FJTKL_15508</name>
</gene>
<sequence length="252" mass="26762">MAPLEVEVPVFSPASAQVALARASRIELNRAGSYPKGGLTPELSDVQSLSAVPIPLRIMIRPRGPPEDGPDFIYSFSELEEMRRDIQKFKDSGHLRTESGDGFVFGILRARDGGEGGLLVDVDRNSELVRLASPFKCVFHRAFDEVLGGGGAVDETVHSVKACGFDGVLTSGGPGSAVDNLAALTRVVHAAAAEHIEVIVGGGVRSSNAQVLSDKLPRLEGLRVWSHSSCLTKHSVDVVDADELNKLGDILS</sequence>
<name>A0ABR4F6Q7_9PEZI</name>
<evidence type="ECO:0000313" key="3">
    <source>
        <dbReference type="EMBL" id="KAL2290387.1"/>
    </source>
</evidence>